<sequence length="190" mass="22451">MKKKKEKVRRRRRKRKYSSSRQLLEGMVDFLPHTWVQINNMAYTKRTEDVRKVEKARKTEEVNKKTVETGKRISRRAQTTSYRKSKELGRGKGESELHDEAFATLASKGRELAIHSSQFPHLSQVKRIRRKCKTNQARRKKEKMKMEPKVEKKNEEAHEEGSESEDEKVEEKEGCETGEEEEEEEEGEND</sequence>
<name>A0AAP0KPB3_9MAGN</name>
<feature type="region of interest" description="Disordered" evidence="1">
    <location>
        <begin position="60"/>
        <end position="95"/>
    </location>
</feature>
<protein>
    <submittedName>
        <fullName evidence="2">Uncharacterized protein</fullName>
    </submittedName>
</protein>
<accession>A0AAP0KPB3</accession>
<proteinExistence type="predicted"/>
<evidence type="ECO:0000256" key="1">
    <source>
        <dbReference type="SAM" id="MobiDB-lite"/>
    </source>
</evidence>
<feature type="region of interest" description="Disordered" evidence="1">
    <location>
        <begin position="1"/>
        <end position="20"/>
    </location>
</feature>
<dbReference type="Proteomes" id="UP001417504">
    <property type="component" value="Unassembled WGS sequence"/>
</dbReference>
<gene>
    <name evidence="2" type="ORF">Sjap_002340</name>
</gene>
<evidence type="ECO:0000313" key="3">
    <source>
        <dbReference type="Proteomes" id="UP001417504"/>
    </source>
</evidence>
<feature type="compositionally biased region" description="Basic and acidic residues" evidence="1">
    <location>
        <begin position="144"/>
        <end position="161"/>
    </location>
</feature>
<dbReference type="EMBL" id="JBBNAE010000001">
    <property type="protein sequence ID" value="KAK9154860.1"/>
    <property type="molecule type" value="Genomic_DNA"/>
</dbReference>
<feature type="compositionally biased region" description="Basic and acidic residues" evidence="1">
    <location>
        <begin position="60"/>
        <end position="71"/>
    </location>
</feature>
<comment type="caution">
    <text evidence="2">The sequence shown here is derived from an EMBL/GenBank/DDBJ whole genome shotgun (WGS) entry which is preliminary data.</text>
</comment>
<organism evidence="2 3">
    <name type="scientific">Stephania japonica</name>
    <dbReference type="NCBI Taxonomy" id="461633"/>
    <lineage>
        <taxon>Eukaryota</taxon>
        <taxon>Viridiplantae</taxon>
        <taxon>Streptophyta</taxon>
        <taxon>Embryophyta</taxon>
        <taxon>Tracheophyta</taxon>
        <taxon>Spermatophyta</taxon>
        <taxon>Magnoliopsida</taxon>
        <taxon>Ranunculales</taxon>
        <taxon>Menispermaceae</taxon>
        <taxon>Menispermoideae</taxon>
        <taxon>Cissampelideae</taxon>
        <taxon>Stephania</taxon>
    </lineage>
</organism>
<evidence type="ECO:0000313" key="2">
    <source>
        <dbReference type="EMBL" id="KAK9154860.1"/>
    </source>
</evidence>
<feature type="compositionally biased region" description="Basic and acidic residues" evidence="1">
    <location>
        <begin position="84"/>
        <end position="95"/>
    </location>
</feature>
<feature type="compositionally biased region" description="Basic residues" evidence="1">
    <location>
        <begin position="1"/>
        <end position="18"/>
    </location>
</feature>
<reference evidence="2 3" key="1">
    <citation type="submission" date="2024-01" db="EMBL/GenBank/DDBJ databases">
        <title>Genome assemblies of Stephania.</title>
        <authorList>
            <person name="Yang L."/>
        </authorList>
    </citation>
    <scope>NUCLEOTIDE SEQUENCE [LARGE SCALE GENOMIC DNA]</scope>
    <source>
        <strain evidence="2">QJT</strain>
        <tissue evidence="2">Leaf</tissue>
    </source>
</reference>
<feature type="compositionally biased region" description="Acidic residues" evidence="1">
    <location>
        <begin position="176"/>
        <end position="190"/>
    </location>
</feature>
<keyword evidence="3" id="KW-1185">Reference proteome</keyword>
<feature type="region of interest" description="Disordered" evidence="1">
    <location>
        <begin position="117"/>
        <end position="190"/>
    </location>
</feature>
<feature type="compositionally biased region" description="Basic residues" evidence="1">
    <location>
        <begin position="124"/>
        <end position="143"/>
    </location>
</feature>
<dbReference type="AlphaFoldDB" id="A0AAP0KPB3"/>